<reference evidence="12" key="1">
    <citation type="submission" date="2010-07" db="EMBL/GenBank/DDBJ databases">
        <title>The genome sequence of Gaeumannomyces graminis var. tritici strain R3-111a-1.</title>
        <authorList>
            <consortium name="The Broad Institute Genome Sequencing Platform"/>
            <person name="Ma L.-J."/>
            <person name="Dead R."/>
            <person name="Young S."/>
            <person name="Zeng Q."/>
            <person name="Koehrsen M."/>
            <person name="Alvarado L."/>
            <person name="Berlin A."/>
            <person name="Chapman S.B."/>
            <person name="Chen Z."/>
            <person name="Freedman E."/>
            <person name="Gellesch M."/>
            <person name="Goldberg J."/>
            <person name="Griggs A."/>
            <person name="Gujja S."/>
            <person name="Heilman E.R."/>
            <person name="Heiman D."/>
            <person name="Hepburn T."/>
            <person name="Howarth C."/>
            <person name="Jen D."/>
            <person name="Larson L."/>
            <person name="Mehta T."/>
            <person name="Neiman D."/>
            <person name="Pearson M."/>
            <person name="Roberts A."/>
            <person name="Saif S."/>
            <person name="Shea T."/>
            <person name="Shenoy N."/>
            <person name="Sisk P."/>
            <person name="Stolte C."/>
            <person name="Sykes S."/>
            <person name="Walk T."/>
            <person name="White J."/>
            <person name="Yandava C."/>
            <person name="Haas B."/>
            <person name="Nusbaum C."/>
            <person name="Birren B."/>
        </authorList>
    </citation>
    <scope>NUCLEOTIDE SEQUENCE [LARGE SCALE GENOMIC DNA]</scope>
    <source>
        <strain evidence="12">R3-111a-1</strain>
    </source>
</reference>
<dbReference type="GO" id="GO:0051011">
    <property type="term" value="F:microtubule minus-end binding"/>
    <property type="evidence" value="ECO:0007669"/>
    <property type="project" value="TreeGrafter"/>
</dbReference>
<feature type="domain" description="Gamma tubulin complex component protein N-terminal" evidence="9">
    <location>
        <begin position="240"/>
        <end position="550"/>
    </location>
</feature>
<evidence type="ECO:0000313" key="12">
    <source>
        <dbReference type="Proteomes" id="UP000006039"/>
    </source>
</evidence>
<evidence type="ECO:0000259" key="9">
    <source>
        <dbReference type="Pfam" id="PF17681"/>
    </source>
</evidence>
<reference evidence="11" key="5">
    <citation type="submission" date="2018-04" db="UniProtKB">
        <authorList>
            <consortium name="EnsemblFungi"/>
        </authorList>
    </citation>
    <scope>IDENTIFICATION</scope>
    <source>
        <strain evidence="11">R3-111a-1</strain>
    </source>
</reference>
<evidence type="ECO:0000256" key="6">
    <source>
        <dbReference type="SAM" id="MobiDB-lite"/>
    </source>
</evidence>
<dbReference type="VEuPathDB" id="FungiDB:GGTG_00486"/>
<comment type="subcellular location">
    <subcellularLocation>
        <location evidence="5">Cytoplasm</location>
        <location evidence="5">Cytoskeleton</location>
        <location evidence="5">Microtubule organizing center</location>
    </subcellularLocation>
</comment>
<evidence type="ECO:0000313" key="11">
    <source>
        <dbReference type="EnsemblFungi" id="EJT80488"/>
    </source>
</evidence>
<dbReference type="Proteomes" id="UP000006039">
    <property type="component" value="Unassembled WGS sequence"/>
</dbReference>
<dbReference type="STRING" id="644352.J3NGU8"/>
<evidence type="ECO:0000259" key="7">
    <source>
        <dbReference type="Pfam" id="PF04130"/>
    </source>
</evidence>
<dbReference type="InterPro" id="IPR032797">
    <property type="entry name" value="Mod21_N"/>
</dbReference>
<dbReference type="RefSeq" id="XP_009216497.1">
    <property type="nucleotide sequence ID" value="XM_009218233.1"/>
</dbReference>
<proteinExistence type="inferred from homology"/>
<feature type="region of interest" description="Disordered" evidence="6">
    <location>
        <begin position="616"/>
        <end position="641"/>
    </location>
</feature>
<reference evidence="10" key="2">
    <citation type="submission" date="2010-07" db="EMBL/GenBank/DDBJ databases">
        <authorList>
            <consortium name="The Broad Institute Genome Sequencing Platform"/>
            <consortium name="Broad Institute Genome Sequencing Center for Infectious Disease"/>
            <person name="Ma L.-J."/>
            <person name="Dead R."/>
            <person name="Young S."/>
            <person name="Zeng Q."/>
            <person name="Koehrsen M."/>
            <person name="Alvarado L."/>
            <person name="Berlin A."/>
            <person name="Chapman S.B."/>
            <person name="Chen Z."/>
            <person name="Freedman E."/>
            <person name="Gellesch M."/>
            <person name="Goldberg J."/>
            <person name="Griggs A."/>
            <person name="Gujja S."/>
            <person name="Heilman E.R."/>
            <person name="Heiman D."/>
            <person name="Hepburn T."/>
            <person name="Howarth C."/>
            <person name="Jen D."/>
            <person name="Larson L."/>
            <person name="Mehta T."/>
            <person name="Neiman D."/>
            <person name="Pearson M."/>
            <person name="Roberts A."/>
            <person name="Saif S."/>
            <person name="Shea T."/>
            <person name="Shenoy N."/>
            <person name="Sisk P."/>
            <person name="Stolte C."/>
            <person name="Sykes S."/>
            <person name="Walk T."/>
            <person name="White J."/>
            <person name="Yandava C."/>
            <person name="Haas B."/>
            <person name="Nusbaum C."/>
            <person name="Birren B."/>
        </authorList>
    </citation>
    <scope>NUCLEOTIDE SEQUENCE</scope>
    <source>
        <strain evidence="10">R3-111a-1</strain>
    </source>
</reference>
<dbReference type="OrthoDB" id="66546at2759"/>
<dbReference type="PANTHER" id="PTHR19302">
    <property type="entry name" value="GAMMA TUBULIN COMPLEX PROTEIN"/>
    <property type="match status" value="1"/>
</dbReference>
<dbReference type="GO" id="GO:0000278">
    <property type="term" value="P:mitotic cell cycle"/>
    <property type="evidence" value="ECO:0007669"/>
    <property type="project" value="TreeGrafter"/>
</dbReference>
<dbReference type="InterPro" id="IPR041470">
    <property type="entry name" value="GCP_N"/>
</dbReference>
<dbReference type="GO" id="GO:0043015">
    <property type="term" value="F:gamma-tubulin binding"/>
    <property type="evidence" value="ECO:0007669"/>
    <property type="project" value="InterPro"/>
</dbReference>
<evidence type="ECO:0000313" key="10">
    <source>
        <dbReference type="EMBL" id="EJT80488.1"/>
    </source>
</evidence>
<feature type="compositionally biased region" description="Low complexity" evidence="6">
    <location>
        <begin position="167"/>
        <end position="191"/>
    </location>
</feature>
<gene>
    <name evidence="11" type="primary">20340944</name>
    <name evidence="10" type="ORF">GGTG_00486</name>
</gene>
<dbReference type="Pfam" id="PF04130">
    <property type="entry name" value="GCP_C_terminal"/>
    <property type="match status" value="1"/>
</dbReference>
<dbReference type="Pfam" id="PF14609">
    <property type="entry name" value="GCP5-Mod21_N"/>
    <property type="match status" value="1"/>
</dbReference>
<feature type="compositionally biased region" description="Acidic residues" evidence="6">
    <location>
        <begin position="864"/>
        <end position="873"/>
    </location>
</feature>
<dbReference type="InterPro" id="IPR042241">
    <property type="entry name" value="GCP_C_sf"/>
</dbReference>
<dbReference type="InterPro" id="IPR040457">
    <property type="entry name" value="GCP_C"/>
</dbReference>
<feature type="region of interest" description="Disordered" evidence="6">
    <location>
        <begin position="155"/>
        <end position="223"/>
    </location>
</feature>
<dbReference type="PANTHER" id="PTHR19302:SF33">
    <property type="entry name" value="GAMMA-TUBULIN COMPLEX COMPONENT 5"/>
    <property type="match status" value="1"/>
</dbReference>
<dbReference type="GO" id="GO:0005816">
    <property type="term" value="C:spindle pole body"/>
    <property type="evidence" value="ECO:0007669"/>
    <property type="project" value="UniProtKB-ARBA"/>
</dbReference>
<feature type="compositionally biased region" description="Acidic residues" evidence="6">
    <location>
        <begin position="156"/>
        <end position="166"/>
    </location>
</feature>
<dbReference type="eggNOG" id="KOG4344">
    <property type="taxonomic scope" value="Eukaryota"/>
</dbReference>
<reference evidence="11" key="4">
    <citation type="journal article" date="2015" name="G3 (Bethesda)">
        <title>Genome sequences of three phytopathogenic species of the Magnaporthaceae family of fungi.</title>
        <authorList>
            <person name="Okagaki L.H."/>
            <person name="Nunes C.C."/>
            <person name="Sailsbery J."/>
            <person name="Clay B."/>
            <person name="Brown D."/>
            <person name="John T."/>
            <person name="Oh Y."/>
            <person name="Young N."/>
            <person name="Fitzgerald M."/>
            <person name="Haas B.J."/>
            <person name="Zeng Q."/>
            <person name="Young S."/>
            <person name="Adiconis X."/>
            <person name="Fan L."/>
            <person name="Levin J.Z."/>
            <person name="Mitchell T.K."/>
            <person name="Okubara P.A."/>
            <person name="Farman M.L."/>
            <person name="Kohn L.M."/>
            <person name="Birren B."/>
            <person name="Ma L.-J."/>
            <person name="Dean R.A."/>
        </authorList>
    </citation>
    <scope>NUCLEOTIDE SEQUENCE</scope>
    <source>
        <strain evidence="11">R3-111a-1</strain>
    </source>
</reference>
<protein>
    <recommendedName>
        <fullName evidence="5">Spindle pole body component</fullName>
    </recommendedName>
</protein>
<evidence type="ECO:0000256" key="5">
    <source>
        <dbReference type="RuleBase" id="RU363050"/>
    </source>
</evidence>
<dbReference type="EnsemblFungi" id="EJT80488">
    <property type="protein sequence ID" value="EJT80488"/>
    <property type="gene ID" value="GGTG_00486"/>
</dbReference>
<feature type="region of interest" description="Disordered" evidence="6">
    <location>
        <begin position="844"/>
        <end position="873"/>
    </location>
</feature>
<dbReference type="GO" id="GO:0007020">
    <property type="term" value="P:microtubule nucleation"/>
    <property type="evidence" value="ECO:0007669"/>
    <property type="project" value="InterPro"/>
</dbReference>
<name>J3NGU8_GAET3</name>
<dbReference type="GO" id="GO:0000922">
    <property type="term" value="C:spindle pole"/>
    <property type="evidence" value="ECO:0007669"/>
    <property type="project" value="InterPro"/>
</dbReference>
<reference evidence="10" key="3">
    <citation type="submission" date="2010-09" db="EMBL/GenBank/DDBJ databases">
        <title>Annotation of Gaeumannomyces graminis var. tritici R3-111a-1.</title>
        <authorList>
            <consortium name="The Broad Institute Genome Sequencing Platform"/>
            <person name="Ma L.-J."/>
            <person name="Dead R."/>
            <person name="Young S.K."/>
            <person name="Zeng Q."/>
            <person name="Gargeya S."/>
            <person name="Fitzgerald M."/>
            <person name="Haas B."/>
            <person name="Abouelleil A."/>
            <person name="Alvarado L."/>
            <person name="Arachchi H.M."/>
            <person name="Berlin A."/>
            <person name="Brown A."/>
            <person name="Chapman S.B."/>
            <person name="Chen Z."/>
            <person name="Dunbar C."/>
            <person name="Freedman E."/>
            <person name="Gearin G."/>
            <person name="Gellesch M."/>
            <person name="Goldberg J."/>
            <person name="Griggs A."/>
            <person name="Gujja S."/>
            <person name="Heiman D."/>
            <person name="Howarth C."/>
            <person name="Larson L."/>
            <person name="Lui A."/>
            <person name="MacDonald P.J.P."/>
            <person name="Mehta T."/>
            <person name="Montmayeur A."/>
            <person name="Murphy C."/>
            <person name="Neiman D."/>
            <person name="Pearson M."/>
            <person name="Priest M."/>
            <person name="Roberts A."/>
            <person name="Saif S."/>
            <person name="Shea T."/>
            <person name="Shenoy N."/>
            <person name="Sisk P."/>
            <person name="Stolte C."/>
            <person name="Sykes S."/>
            <person name="Yandava C."/>
            <person name="Wortman J."/>
            <person name="Nusbaum C."/>
            <person name="Birren B."/>
        </authorList>
    </citation>
    <scope>NUCLEOTIDE SEQUENCE</scope>
    <source>
        <strain evidence="10">R3-111a-1</strain>
    </source>
</reference>
<dbReference type="GO" id="GO:0000930">
    <property type="term" value="C:gamma-tubulin complex"/>
    <property type="evidence" value="ECO:0007669"/>
    <property type="project" value="UniProtKB-ARBA"/>
</dbReference>
<keyword evidence="12" id="KW-1185">Reference proteome</keyword>
<dbReference type="Pfam" id="PF17681">
    <property type="entry name" value="GCP_N_terminal"/>
    <property type="match status" value="1"/>
</dbReference>
<dbReference type="AlphaFoldDB" id="J3NGU8"/>
<feature type="region of interest" description="Disordered" evidence="6">
    <location>
        <begin position="890"/>
        <end position="911"/>
    </location>
</feature>
<organism evidence="10">
    <name type="scientific">Gaeumannomyces tritici (strain R3-111a-1)</name>
    <name type="common">Wheat and barley take-all root rot fungus</name>
    <name type="synonym">Gaeumannomyces graminis var. tritici</name>
    <dbReference type="NCBI Taxonomy" id="644352"/>
    <lineage>
        <taxon>Eukaryota</taxon>
        <taxon>Fungi</taxon>
        <taxon>Dikarya</taxon>
        <taxon>Ascomycota</taxon>
        <taxon>Pezizomycotina</taxon>
        <taxon>Sordariomycetes</taxon>
        <taxon>Sordariomycetidae</taxon>
        <taxon>Magnaporthales</taxon>
        <taxon>Magnaporthaceae</taxon>
        <taxon>Gaeumannomyces</taxon>
    </lineage>
</organism>
<feature type="domain" description="Gamma-Tubulin ring complex non-core subunit mod21 N-terminal" evidence="8">
    <location>
        <begin position="67"/>
        <end position="159"/>
    </location>
</feature>
<evidence type="ECO:0000256" key="2">
    <source>
        <dbReference type="ARBA" id="ARBA00022490"/>
    </source>
</evidence>
<evidence type="ECO:0000256" key="4">
    <source>
        <dbReference type="ARBA" id="ARBA00023212"/>
    </source>
</evidence>
<dbReference type="GO" id="GO:0051225">
    <property type="term" value="P:spindle assembly"/>
    <property type="evidence" value="ECO:0007669"/>
    <property type="project" value="TreeGrafter"/>
</dbReference>
<dbReference type="GeneID" id="20340944"/>
<sequence length="961" mass="106376">MAHAAKLGALAEELVAAICHVDAESDKARFEALREASLRGIRRQNHLRTNQFLVEGHLDGLEERFSVNARDGLASALRQRRGALAAHPSMWTPELLHFLLELSDQPLQQSRLADLENLGPPEAEEGPKLRWEDIAEEDGWAQDHSLWKNVNFGAESSDDESYEGSYEEANPTDSPLSSDDTSVSSTTLPLDRILRAPEEEAEPAPTLEDVAESQSWRLTDPSWDSSGKARKIVITEAQLVREALFMLQGHKTTLFDDKCSPVPAYQLRNVSWDTYRALVMSVGETGRPLLPLRGFVGSNRQDIALLQTFQDCIRRALHSFDEAVSAIQARYADLKADMVVSVLDVMEELQPRMLQLRSLSAVVQKLSDERYPHAFRCLELLYEAACAAQLEGDEPVYRFLSPTFLDCFQVYLRPIRLWMEEGQLLSGDKIFFISESKVQVPLTQIWRGKFKLRKTHEGVLHAPRFLQPAVSRIFTTGKSIVVLKQLGRYESVRQRRGQGAEGEPSLDFAAICPPGFELAPFGELFDRAFDAWIKSKHLTASTSLQDVLFKSCGLWSTLDAIHSVFLMADGSAADAFSLAVFNKLDRRHADWHDRFTLTELVQDAFSSLPEAHRVSAAFESDSRRPPSSSSSSSSTPGRSSVRDHLPRLKLQYRMPWSVQLILGGECMDKYRSIFTLLLQLRRAINVLNGHRLLRDVAASAAAAATSSDPRAGAAEQGLYHGTRARLLWFCNAVLTYLTTLVFAPRAAAVRRDLRAAEDVDAMIAAHAAFVAGLVHESCLGGRLDPIRECVLDVLDLAVRLERVRRLDAAREAAEVGEIARLSVLMSSPPAAAAARSSPAQLRRSRLRAVYVSPEEEDRRGGGSADDDDEDDQGDALALLPAVGAAAAAAAAIPGKRRRGNKRPHPDDPRESYVVTLRRISADFDRHLRFIIGGLRGVSRASSDAAAGKWDILAEMLETGVN</sequence>
<keyword evidence="4 5" id="KW-0206">Cytoskeleton</keyword>
<keyword evidence="2 5" id="KW-0963">Cytoplasm</keyword>
<evidence type="ECO:0000256" key="1">
    <source>
        <dbReference type="ARBA" id="ARBA00010337"/>
    </source>
</evidence>
<dbReference type="CDD" id="cd22572">
    <property type="entry name" value="GCP5_NTD"/>
    <property type="match status" value="1"/>
</dbReference>
<evidence type="ECO:0000259" key="8">
    <source>
        <dbReference type="Pfam" id="PF14609"/>
    </source>
</evidence>
<dbReference type="GO" id="GO:0031122">
    <property type="term" value="P:cytoplasmic microtubule organization"/>
    <property type="evidence" value="ECO:0007669"/>
    <property type="project" value="TreeGrafter"/>
</dbReference>
<comment type="similarity">
    <text evidence="1 5">Belongs to the TUBGCP family.</text>
</comment>
<dbReference type="InterPro" id="IPR007259">
    <property type="entry name" value="GCP"/>
</dbReference>
<evidence type="ECO:0000256" key="3">
    <source>
        <dbReference type="ARBA" id="ARBA00022701"/>
    </source>
</evidence>
<dbReference type="InterPro" id="IPR059169">
    <property type="entry name" value="GCP5_N_ext"/>
</dbReference>
<dbReference type="GO" id="GO:0005874">
    <property type="term" value="C:microtubule"/>
    <property type="evidence" value="ECO:0007669"/>
    <property type="project" value="UniProtKB-KW"/>
</dbReference>
<dbReference type="EMBL" id="GL385395">
    <property type="protein sequence ID" value="EJT80488.1"/>
    <property type="molecule type" value="Genomic_DNA"/>
</dbReference>
<feature type="compositionally biased region" description="Polar residues" evidence="6">
    <location>
        <begin position="212"/>
        <end position="223"/>
    </location>
</feature>
<feature type="domain" description="Gamma tubulin complex component C-terminal" evidence="7">
    <location>
        <begin position="555"/>
        <end position="940"/>
    </location>
</feature>
<dbReference type="GO" id="GO:0051321">
    <property type="term" value="P:meiotic cell cycle"/>
    <property type="evidence" value="ECO:0007669"/>
    <property type="project" value="TreeGrafter"/>
</dbReference>
<accession>J3NGU8</accession>
<dbReference type="Gene3D" id="1.20.120.1900">
    <property type="entry name" value="Gamma-tubulin complex, C-terminal domain"/>
    <property type="match status" value="1"/>
</dbReference>
<feature type="compositionally biased region" description="Low complexity" evidence="6">
    <location>
        <begin position="625"/>
        <end position="639"/>
    </location>
</feature>
<keyword evidence="3 5" id="KW-0493">Microtubule</keyword>
<dbReference type="HOGENOM" id="CLU_010106_0_0_1"/>